<comment type="caution">
    <text evidence="5">The sequence shown here is derived from an EMBL/GenBank/DDBJ whole genome shotgun (WGS) entry which is preliminary data.</text>
</comment>
<protein>
    <recommendedName>
        <fullName evidence="2">protein-tyrosine-phosphatase</fullName>
        <ecNumber evidence="2">3.1.3.48</ecNumber>
    </recommendedName>
</protein>
<name>A0A831RUM4_9GAMM</name>
<evidence type="ECO:0000256" key="2">
    <source>
        <dbReference type="ARBA" id="ARBA00013064"/>
    </source>
</evidence>
<sequence length="269" mass="29770">MFDLHCHMLPHMDDGARDLTMAVEMARVARNDGITHVACTPHIYPGLFDNNAQNIQAAVASFVSELDSRGIELTLSDGADIQVVPEMVGHLRDGSFPTINGSRYFLFEPSHHVPLLNFDGYVFDSISAGFIPVITHPERLHWLEGHYEEFVAACQAGAWIQLTAGVLTGRFGKGPKYWAEKMLDDGIVHLLATDGHNLRSRPPLLAEGALAAEKFVGKDEARRLVLDRPRGVWENIDPADLPAPPCLGASDGKPERRTDGLLKRFFRRV</sequence>
<comment type="catalytic activity">
    <reaction evidence="4">
        <text>O-phospho-L-tyrosyl-[protein] + H2O = L-tyrosyl-[protein] + phosphate</text>
        <dbReference type="Rhea" id="RHEA:10684"/>
        <dbReference type="Rhea" id="RHEA-COMP:10136"/>
        <dbReference type="Rhea" id="RHEA-COMP:20101"/>
        <dbReference type="ChEBI" id="CHEBI:15377"/>
        <dbReference type="ChEBI" id="CHEBI:43474"/>
        <dbReference type="ChEBI" id="CHEBI:46858"/>
        <dbReference type="ChEBI" id="CHEBI:61978"/>
        <dbReference type="EC" id="3.1.3.48"/>
    </reaction>
</comment>
<dbReference type="Proteomes" id="UP000886339">
    <property type="component" value="Unassembled WGS sequence"/>
</dbReference>
<dbReference type="GO" id="GO:0030145">
    <property type="term" value="F:manganese ion binding"/>
    <property type="evidence" value="ECO:0007669"/>
    <property type="project" value="InterPro"/>
</dbReference>
<evidence type="ECO:0000256" key="4">
    <source>
        <dbReference type="ARBA" id="ARBA00051722"/>
    </source>
</evidence>
<dbReference type="Gene3D" id="3.20.20.140">
    <property type="entry name" value="Metal-dependent hydrolases"/>
    <property type="match status" value="1"/>
</dbReference>
<organism evidence="5">
    <name type="scientific">Thiolapillus brandeum</name>
    <dbReference type="NCBI Taxonomy" id="1076588"/>
    <lineage>
        <taxon>Bacteria</taxon>
        <taxon>Pseudomonadati</taxon>
        <taxon>Pseudomonadota</taxon>
        <taxon>Gammaproteobacteria</taxon>
        <taxon>Chromatiales</taxon>
        <taxon>Sedimenticolaceae</taxon>
        <taxon>Thiolapillus</taxon>
    </lineage>
</organism>
<evidence type="ECO:0000256" key="1">
    <source>
        <dbReference type="ARBA" id="ARBA00005750"/>
    </source>
</evidence>
<evidence type="ECO:0000313" key="5">
    <source>
        <dbReference type="EMBL" id="HEC06174.1"/>
    </source>
</evidence>
<dbReference type="PANTHER" id="PTHR39181">
    <property type="entry name" value="TYROSINE-PROTEIN PHOSPHATASE YWQE"/>
    <property type="match status" value="1"/>
</dbReference>
<dbReference type="PANTHER" id="PTHR39181:SF1">
    <property type="entry name" value="TYROSINE-PROTEIN PHOSPHATASE YWQE"/>
    <property type="match status" value="1"/>
</dbReference>
<evidence type="ECO:0000256" key="3">
    <source>
        <dbReference type="ARBA" id="ARBA00022801"/>
    </source>
</evidence>
<dbReference type="InterPro" id="IPR016195">
    <property type="entry name" value="Pol/histidinol_Pase-like"/>
</dbReference>
<gene>
    <name evidence="5" type="ORF">ENJ12_04950</name>
</gene>
<proteinExistence type="inferred from homology"/>
<dbReference type="EMBL" id="DRLF01000178">
    <property type="protein sequence ID" value="HEC06174.1"/>
    <property type="molecule type" value="Genomic_DNA"/>
</dbReference>
<dbReference type="AlphaFoldDB" id="A0A831RUM4"/>
<accession>A0A831RUM4</accession>
<dbReference type="InterPro" id="IPR016667">
    <property type="entry name" value="Caps_polysacc_synth_CpsB/CapC"/>
</dbReference>
<comment type="similarity">
    <text evidence="1">Belongs to the metallo-dependent hydrolases superfamily. CpsB/CapC family.</text>
</comment>
<dbReference type="Pfam" id="PF19567">
    <property type="entry name" value="CpsB_CapC"/>
    <property type="match status" value="1"/>
</dbReference>
<dbReference type="PIRSF" id="PIRSF016557">
    <property type="entry name" value="Caps_synth_CpsB"/>
    <property type="match status" value="1"/>
</dbReference>
<keyword evidence="3" id="KW-0378">Hydrolase</keyword>
<dbReference type="EC" id="3.1.3.48" evidence="2"/>
<dbReference type="GO" id="GO:0004725">
    <property type="term" value="F:protein tyrosine phosphatase activity"/>
    <property type="evidence" value="ECO:0007669"/>
    <property type="project" value="UniProtKB-EC"/>
</dbReference>
<reference evidence="5" key="1">
    <citation type="journal article" date="2020" name="mSystems">
        <title>Genome- and Community-Level Interaction Insights into Carbon Utilization and Element Cycling Functions of Hydrothermarchaeota in Hydrothermal Sediment.</title>
        <authorList>
            <person name="Zhou Z."/>
            <person name="Liu Y."/>
            <person name="Xu W."/>
            <person name="Pan J."/>
            <person name="Luo Z.H."/>
            <person name="Li M."/>
        </authorList>
    </citation>
    <scope>NUCLEOTIDE SEQUENCE [LARGE SCALE GENOMIC DNA]</scope>
    <source>
        <strain evidence="5">HyVt-458</strain>
    </source>
</reference>
<dbReference type="SUPFAM" id="SSF89550">
    <property type="entry name" value="PHP domain-like"/>
    <property type="match status" value="1"/>
</dbReference>